<dbReference type="InterPro" id="IPR036259">
    <property type="entry name" value="MFS_trans_sf"/>
</dbReference>
<feature type="transmembrane region" description="Helical" evidence="5">
    <location>
        <begin position="167"/>
        <end position="191"/>
    </location>
</feature>
<keyword evidence="2 5" id="KW-0812">Transmembrane</keyword>
<dbReference type="PROSITE" id="PS50850">
    <property type="entry name" value="MFS"/>
    <property type="match status" value="1"/>
</dbReference>
<evidence type="ECO:0000313" key="8">
    <source>
        <dbReference type="Proteomes" id="UP000838412"/>
    </source>
</evidence>
<feature type="transmembrane region" description="Helical" evidence="5">
    <location>
        <begin position="335"/>
        <end position="353"/>
    </location>
</feature>
<dbReference type="GO" id="GO:0022857">
    <property type="term" value="F:transmembrane transporter activity"/>
    <property type="evidence" value="ECO:0007669"/>
    <property type="project" value="InterPro"/>
</dbReference>
<evidence type="ECO:0000256" key="5">
    <source>
        <dbReference type="SAM" id="Phobius"/>
    </source>
</evidence>
<proteinExistence type="predicted"/>
<sequence length="572" mass="62496">MEWDDLLREYLGEFGRFQKITAMLVIPVGITVGLNFVAMTFLAATPEHHCQVFGNASSVGHRYQAEGYNLSVPLENIGGTWKQSSCLMYKESNSTTTPGNETTACTHGWEYDRTIYQSTIVTEYDLVCMRSWLKGLGQSTFMVGAGLGGIFFGTLSDRFGRQPTTVLCLLLHLALSTGASFTPDYVSFIVLRALDGAAANGAIYTAFVLAVEVVGPSKRNAVSMAISLSASVGYFLLCLLAYYIRTWRNLQLVQAVIMTPLLCYWWVLPESPRWLISNKRVKSARDVLRRAARVNNVTIPDDVYTSLLTTSAESNEAKKRFTMIDLLRTPQMRKITVTVCLTWIFVTGVYYGLIVGTTDLAGDPYVNFALGTALEMGLAVLGWAVMERFGRKPVIAGSALLAGIGCLASAATTGLPTVSRNFALVGRVVNAMSFHCLAAYTPEVFPTVVRSTGMGIATACSRIGSMLAPFVTLLGDVWLPLPMLTFGVASCAGGLAVCLLPETLGLPLPETIEDVENLGREPHRKKDKDKSVTTSALSCYLNEYVYEALEHLALSYTTSYYVYVHERVPTVL</sequence>
<comment type="subcellular location">
    <subcellularLocation>
        <location evidence="1">Membrane</location>
        <topology evidence="1">Multi-pass membrane protein</topology>
    </subcellularLocation>
</comment>
<dbReference type="InterPro" id="IPR005828">
    <property type="entry name" value="MFS_sugar_transport-like"/>
</dbReference>
<name>A0A8K0AC67_BRALA</name>
<feature type="transmembrane region" description="Helical" evidence="5">
    <location>
        <begin position="393"/>
        <end position="415"/>
    </location>
</feature>
<dbReference type="AlphaFoldDB" id="A0A8K0AC67"/>
<feature type="transmembrane region" description="Helical" evidence="5">
    <location>
        <begin position="222"/>
        <end position="244"/>
    </location>
</feature>
<keyword evidence="3 5" id="KW-1133">Transmembrane helix</keyword>
<feature type="transmembrane region" description="Helical" evidence="5">
    <location>
        <begin position="136"/>
        <end position="155"/>
    </location>
</feature>
<dbReference type="EMBL" id="OV696693">
    <property type="protein sequence ID" value="CAH1271272.1"/>
    <property type="molecule type" value="Genomic_DNA"/>
</dbReference>
<dbReference type="Pfam" id="PF00083">
    <property type="entry name" value="Sugar_tr"/>
    <property type="match status" value="1"/>
</dbReference>
<protein>
    <submittedName>
        <fullName evidence="7">SLC22A5 protein</fullName>
    </submittedName>
</protein>
<organism evidence="7 8">
    <name type="scientific">Branchiostoma lanceolatum</name>
    <name type="common">Common lancelet</name>
    <name type="synonym">Amphioxus lanceolatum</name>
    <dbReference type="NCBI Taxonomy" id="7740"/>
    <lineage>
        <taxon>Eukaryota</taxon>
        <taxon>Metazoa</taxon>
        <taxon>Chordata</taxon>
        <taxon>Cephalochordata</taxon>
        <taxon>Leptocardii</taxon>
        <taxon>Amphioxiformes</taxon>
        <taxon>Branchiostomatidae</taxon>
        <taxon>Branchiostoma</taxon>
    </lineage>
</organism>
<dbReference type="InterPro" id="IPR020846">
    <property type="entry name" value="MFS_dom"/>
</dbReference>
<evidence type="ECO:0000256" key="2">
    <source>
        <dbReference type="ARBA" id="ARBA00022692"/>
    </source>
</evidence>
<evidence type="ECO:0000256" key="4">
    <source>
        <dbReference type="ARBA" id="ARBA00023136"/>
    </source>
</evidence>
<keyword evidence="8" id="KW-1185">Reference proteome</keyword>
<feature type="transmembrane region" description="Helical" evidence="5">
    <location>
        <begin position="365"/>
        <end position="386"/>
    </location>
</feature>
<dbReference type="SUPFAM" id="SSF103473">
    <property type="entry name" value="MFS general substrate transporter"/>
    <property type="match status" value="1"/>
</dbReference>
<feature type="transmembrane region" description="Helical" evidence="5">
    <location>
        <begin position="20"/>
        <end position="44"/>
    </location>
</feature>
<dbReference type="CDD" id="cd17317">
    <property type="entry name" value="MFS_SLC22"/>
    <property type="match status" value="1"/>
</dbReference>
<evidence type="ECO:0000256" key="1">
    <source>
        <dbReference type="ARBA" id="ARBA00004141"/>
    </source>
</evidence>
<evidence type="ECO:0000259" key="6">
    <source>
        <dbReference type="PROSITE" id="PS50850"/>
    </source>
</evidence>
<dbReference type="Proteomes" id="UP000838412">
    <property type="component" value="Chromosome 8"/>
</dbReference>
<evidence type="ECO:0000256" key="3">
    <source>
        <dbReference type="ARBA" id="ARBA00022989"/>
    </source>
</evidence>
<evidence type="ECO:0000313" key="7">
    <source>
        <dbReference type="EMBL" id="CAH1271272.1"/>
    </source>
</evidence>
<dbReference type="OrthoDB" id="6884957at2759"/>
<accession>A0A8K0AC67</accession>
<dbReference type="PANTHER" id="PTHR24064">
    <property type="entry name" value="SOLUTE CARRIER FAMILY 22 MEMBER"/>
    <property type="match status" value="1"/>
</dbReference>
<dbReference type="Gene3D" id="1.20.1250.20">
    <property type="entry name" value="MFS general substrate transporter like domains"/>
    <property type="match status" value="1"/>
</dbReference>
<gene>
    <name evidence="7" type="primary">SLC22A5</name>
    <name evidence="7" type="ORF">BLAG_LOCUS23353</name>
</gene>
<reference evidence="7" key="1">
    <citation type="submission" date="2022-01" db="EMBL/GenBank/DDBJ databases">
        <authorList>
            <person name="Braso-Vives M."/>
        </authorList>
    </citation>
    <scope>NUCLEOTIDE SEQUENCE</scope>
</reference>
<feature type="transmembrane region" description="Helical" evidence="5">
    <location>
        <begin position="197"/>
        <end position="215"/>
    </location>
</feature>
<keyword evidence="4 5" id="KW-0472">Membrane</keyword>
<dbReference type="GO" id="GO:0016020">
    <property type="term" value="C:membrane"/>
    <property type="evidence" value="ECO:0007669"/>
    <property type="project" value="UniProtKB-SubCell"/>
</dbReference>
<feature type="domain" description="Major facilitator superfamily (MFS) profile" evidence="6">
    <location>
        <begin position="87"/>
        <end position="505"/>
    </location>
</feature>